<dbReference type="GO" id="GO:0046872">
    <property type="term" value="F:metal ion binding"/>
    <property type="evidence" value="ECO:0007669"/>
    <property type="project" value="UniProtKB-KW"/>
</dbReference>
<dbReference type="RefSeq" id="WP_136497691.1">
    <property type="nucleotide sequence ID" value="NZ_CP046052.1"/>
</dbReference>
<feature type="region of interest" description="Disordered" evidence="4">
    <location>
        <begin position="215"/>
        <end position="236"/>
    </location>
</feature>
<keyword evidence="6" id="KW-1185">Reference proteome</keyword>
<dbReference type="InterPro" id="IPR036249">
    <property type="entry name" value="Thioredoxin-like_sf"/>
</dbReference>
<dbReference type="AlphaFoldDB" id="A0A6B8KJN1"/>
<dbReference type="PANTHER" id="PTHR12151:SF25">
    <property type="entry name" value="LINALOOL DEHYDRATASE_ISOMERASE DOMAIN-CONTAINING PROTEIN"/>
    <property type="match status" value="1"/>
</dbReference>
<dbReference type="Pfam" id="PF02630">
    <property type="entry name" value="SCO1-SenC"/>
    <property type="match status" value="1"/>
</dbReference>
<dbReference type="OrthoDB" id="9790194at2"/>
<proteinExistence type="inferred from homology"/>
<evidence type="ECO:0000313" key="6">
    <source>
        <dbReference type="Proteomes" id="UP000309061"/>
    </source>
</evidence>
<sequence length="236" mass="25635">MVRAVTLVAKCSEWLQTRPAITGFRGTAIACAAGVALLGTTAFHTEPAPRALFQAAFRLTSHDGEVIDTRDLLGRPYAVFFGFTHCPGMCATTLSELSELLRMLGSRGDRLKVYFVTLDAQRDNPKILSEYLHPFGPAFVGLTGSQAEVEATARSFQVYFRKIKLDDGDYAFDHSPLVYLVDMRGHTVGLLSLVEQRDAAVAKLEALLDVSSAAGASQDAWRAPTSRAPDSDAHEN</sequence>
<evidence type="ECO:0000256" key="1">
    <source>
        <dbReference type="ARBA" id="ARBA00010996"/>
    </source>
</evidence>
<dbReference type="Gene3D" id="3.40.30.10">
    <property type="entry name" value="Glutaredoxin"/>
    <property type="match status" value="1"/>
</dbReference>
<evidence type="ECO:0000256" key="2">
    <source>
        <dbReference type="PIRSR" id="PIRSR603782-1"/>
    </source>
</evidence>
<keyword evidence="3" id="KW-1015">Disulfide bond</keyword>
<keyword evidence="2" id="KW-0186">Copper</keyword>
<dbReference type="PANTHER" id="PTHR12151">
    <property type="entry name" value="ELECTRON TRANSPORT PROTIN SCO1/SENC FAMILY MEMBER"/>
    <property type="match status" value="1"/>
</dbReference>
<keyword evidence="2" id="KW-0479">Metal-binding</keyword>
<feature type="binding site" evidence="2">
    <location>
        <position position="90"/>
    </location>
    <ligand>
        <name>Cu cation</name>
        <dbReference type="ChEBI" id="CHEBI:23378"/>
    </ligand>
</feature>
<organism evidence="5 6">
    <name type="scientific">Methylocystis heyeri</name>
    <dbReference type="NCBI Taxonomy" id="391905"/>
    <lineage>
        <taxon>Bacteria</taxon>
        <taxon>Pseudomonadati</taxon>
        <taxon>Pseudomonadota</taxon>
        <taxon>Alphaproteobacteria</taxon>
        <taxon>Hyphomicrobiales</taxon>
        <taxon>Methylocystaceae</taxon>
        <taxon>Methylocystis</taxon>
    </lineage>
</organism>
<dbReference type="CDD" id="cd02968">
    <property type="entry name" value="SCO"/>
    <property type="match status" value="1"/>
</dbReference>
<reference evidence="5 6" key="1">
    <citation type="submission" date="2019-11" db="EMBL/GenBank/DDBJ databases">
        <title>The genome sequence of Methylocystis heyeri.</title>
        <authorList>
            <person name="Oshkin I.Y."/>
            <person name="Miroshnikov K."/>
            <person name="Dedysh S.N."/>
        </authorList>
    </citation>
    <scope>NUCLEOTIDE SEQUENCE [LARGE SCALE GENOMIC DNA]</scope>
    <source>
        <strain evidence="5 6">H2</strain>
    </source>
</reference>
<protein>
    <submittedName>
        <fullName evidence="5">SCO family protein</fullName>
    </submittedName>
</protein>
<evidence type="ECO:0000313" key="5">
    <source>
        <dbReference type="EMBL" id="QGM46800.1"/>
    </source>
</evidence>
<comment type="similarity">
    <text evidence="1">Belongs to the SCO1/2 family.</text>
</comment>
<evidence type="ECO:0000256" key="3">
    <source>
        <dbReference type="PIRSR" id="PIRSR603782-2"/>
    </source>
</evidence>
<dbReference type="KEGG" id="mhey:H2LOC_014460"/>
<dbReference type="Proteomes" id="UP000309061">
    <property type="component" value="Chromosome"/>
</dbReference>
<dbReference type="InterPro" id="IPR003782">
    <property type="entry name" value="SCO1/SenC"/>
</dbReference>
<feature type="disulfide bond" description="Redox-active" evidence="3">
    <location>
        <begin position="86"/>
        <end position="90"/>
    </location>
</feature>
<name>A0A6B8KJN1_9HYPH</name>
<gene>
    <name evidence="5" type="ORF">H2LOC_014460</name>
</gene>
<evidence type="ECO:0000256" key="4">
    <source>
        <dbReference type="SAM" id="MobiDB-lite"/>
    </source>
</evidence>
<dbReference type="SUPFAM" id="SSF52833">
    <property type="entry name" value="Thioredoxin-like"/>
    <property type="match status" value="1"/>
</dbReference>
<dbReference type="EMBL" id="CP046052">
    <property type="protein sequence ID" value="QGM46800.1"/>
    <property type="molecule type" value="Genomic_DNA"/>
</dbReference>
<accession>A0A6B8KJN1</accession>
<feature type="binding site" evidence="2">
    <location>
        <position position="86"/>
    </location>
    <ligand>
        <name>Cu cation</name>
        <dbReference type="ChEBI" id="CHEBI:23378"/>
    </ligand>
</feature>
<feature type="binding site" evidence="2">
    <location>
        <position position="174"/>
    </location>
    <ligand>
        <name>Cu cation</name>
        <dbReference type="ChEBI" id="CHEBI:23378"/>
    </ligand>
</feature>